<name>W0AAR5_9SPHN</name>
<dbReference type="Gene3D" id="1.10.357.10">
    <property type="entry name" value="Tetracycline Repressor, domain 2"/>
    <property type="match status" value="1"/>
</dbReference>
<evidence type="ECO:0000256" key="2">
    <source>
        <dbReference type="PROSITE-ProRule" id="PRU00335"/>
    </source>
</evidence>
<evidence type="ECO:0000256" key="1">
    <source>
        <dbReference type="ARBA" id="ARBA00023125"/>
    </source>
</evidence>
<dbReference type="AlphaFoldDB" id="W0AAR5"/>
<organism evidence="4 5">
    <name type="scientific">Sphingomonas sanxanigenens DSM 19645 = NX02</name>
    <dbReference type="NCBI Taxonomy" id="1123269"/>
    <lineage>
        <taxon>Bacteria</taxon>
        <taxon>Pseudomonadati</taxon>
        <taxon>Pseudomonadota</taxon>
        <taxon>Alphaproteobacteria</taxon>
        <taxon>Sphingomonadales</taxon>
        <taxon>Sphingomonadaceae</taxon>
        <taxon>Sphingomonas</taxon>
    </lineage>
</organism>
<dbReference type="eggNOG" id="COG1309">
    <property type="taxonomic scope" value="Bacteria"/>
</dbReference>
<dbReference type="SUPFAM" id="SSF46689">
    <property type="entry name" value="Homeodomain-like"/>
    <property type="match status" value="1"/>
</dbReference>
<dbReference type="STRING" id="1123269.NX02_12490"/>
<accession>W0AAR5</accession>
<dbReference type="Proteomes" id="UP000018851">
    <property type="component" value="Chromosome"/>
</dbReference>
<keyword evidence="5" id="KW-1185">Reference proteome</keyword>
<gene>
    <name evidence="4" type="ORF">NX02_12490</name>
</gene>
<dbReference type="InterPro" id="IPR001647">
    <property type="entry name" value="HTH_TetR"/>
</dbReference>
<dbReference type="PROSITE" id="PS50977">
    <property type="entry name" value="HTH_TETR_2"/>
    <property type="match status" value="1"/>
</dbReference>
<dbReference type="InterPro" id="IPR009057">
    <property type="entry name" value="Homeodomain-like_sf"/>
</dbReference>
<feature type="DNA-binding region" description="H-T-H motif" evidence="2">
    <location>
        <begin position="18"/>
        <end position="37"/>
    </location>
</feature>
<dbReference type="GO" id="GO:0003677">
    <property type="term" value="F:DNA binding"/>
    <property type="evidence" value="ECO:0007669"/>
    <property type="project" value="UniProtKB-UniRule"/>
</dbReference>
<evidence type="ECO:0000259" key="3">
    <source>
        <dbReference type="PROSITE" id="PS50977"/>
    </source>
</evidence>
<dbReference type="PATRIC" id="fig|1123269.5.peg.2424"/>
<reference evidence="4 5" key="1">
    <citation type="submission" date="2013-07" db="EMBL/GenBank/DDBJ databases">
        <title>Completed genome of Sphingomonas sanxanigenens NX02.</title>
        <authorList>
            <person name="Ma T."/>
            <person name="Huang H."/>
            <person name="Wu M."/>
            <person name="Li X."/>
            <person name="Li G."/>
        </authorList>
    </citation>
    <scope>NUCLEOTIDE SEQUENCE [LARGE SCALE GENOMIC DNA]</scope>
    <source>
        <strain evidence="4 5">NX02</strain>
    </source>
</reference>
<evidence type="ECO:0000313" key="4">
    <source>
        <dbReference type="EMBL" id="AHE54196.1"/>
    </source>
</evidence>
<dbReference type="EMBL" id="CP006644">
    <property type="protein sequence ID" value="AHE54196.1"/>
    <property type="molecule type" value="Genomic_DNA"/>
</dbReference>
<evidence type="ECO:0000313" key="5">
    <source>
        <dbReference type="Proteomes" id="UP000018851"/>
    </source>
</evidence>
<feature type="domain" description="HTH tetR-type" evidence="3">
    <location>
        <begin position="1"/>
        <end position="55"/>
    </location>
</feature>
<protein>
    <recommendedName>
        <fullName evidence="3">HTH tetR-type domain-containing protein</fullName>
    </recommendedName>
</protein>
<dbReference type="KEGG" id="ssan:NX02_12490"/>
<dbReference type="HOGENOM" id="CLU_087539_3_1_5"/>
<keyword evidence="1 2" id="KW-0238">DNA-binding</keyword>
<proteinExistence type="predicted"/>
<sequence>MRDALIALLARHPFMEITAAMVVAEAGAGYATFFRHYADTAALLTDAADAMIAELVAIVGPALRAGTPDVAMVALAAYVDARRDACRAMLSGAGDAVRAAIVHRAIQLAAAAPIDLAGGLPPALTIRFQTAAAVEVLGWWLDEAPELIPADVARLLRRLVIAPVLPDRTAP</sequence>